<gene>
    <name evidence="1" type="ORF">HMPREF9473_02696</name>
</gene>
<dbReference type="HOGENOM" id="CLU_3161656_0_0_9"/>
<name>G5IGR8_9FIRM</name>
<accession>G5IGR8</accession>
<dbReference type="AlphaFoldDB" id="G5IGR8"/>
<proteinExistence type="predicted"/>
<comment type="caution">
    <text evidence="1">The sequence shown here is derived from an EMBL/GenBank/DDBJ whole genome shotgun (WGS) entry which is preliminary data.</text>
</comment>
<sequence>KIMKHDNTELTVEIFLKYENLNLLSAIKDIEGVNDVTLVQYRGSYEA</sequence>
<feature type="non-terminal residue" evidence="1">
    <location>
        <position position="1"/>
    </location>
</feature>
<reference evidence="1 2" key="1">
    <citation type="submission" date="2011-08" db="EMBL/GenBank/DDBJ databases">
        <title>The Genome Sequence of Clostridium hathewayi WAL-18680.</title>
        <authorList>
            <consortium name="The Broad Institute Genome Sequencing Platform"/>
            <person name="Earl A."/>
            <person name="Ward D."/>
            <person name="Feldgarden M."/>
            <person name="Gevers D."/>
            <person name="Finegold S.M."/>
            <person name="Summanen P.H."/>
            <person name="Molitoris D.R."/>
            <person name="Song M."/>
            <person name="Daigneault M."/>
            <person name="Allen-Vercoe E."/>
            <person name="Young S.K."/>
            <person name="Zeng Q."/>
            <person name="Gargeya S."/>
            <person name="Fitzgerald M."/>
            <person name="Haas B."/>
            <person name="Abouelleil A."/>
            <person name="Alvarado L."/>
            <person name="Arachchi H.M."/>
            <person name="Berlin A."/>
            <person name="Brown A."/>
            <person name="Chapman S.B."/>
            <person name="Chen Z."/>
            <person name="Dunbar C."/>
            <person name="Freedman E."/>
            <person name="Gearin G."/>
            <person name="Gellesch M."/>
            <person name="Goldberg J."/>
            <person name="Griggs A."/>
            <person name="Gujja S."/>
            <person name="Heiman D."/>
            <person name="Howarth C."/>
            <person name="Larson L."/>
            <person name="Lui A."/>
            <person name="MacDonald P.J.P."/>
            <person name="Montmayeur A."/>
            <person name="Murphy C."/>
            <person name="Neiman D."/>
            <person name="Pearson M."/>
            <person name="Priest M."/>
            <person name="Roberts A."/>
            <person name="Saif S."/>
            <person name="Shea T."/>
            <person name="Shenoy N."/>
            <person name="Sisk P."/>
            <person name="Stolte C."/>
            <person name="Sykes S."/>
            <person name="Wortman J."/>
            <person name="Nusbaum C."/>
            <person name="Birren B."/>
        </authorList>
    </citation>
    <scope>NUCLEOTIDE SEQUENCE [LARGE SCALE GENOMIC DNA]</scope>
    <source>
        <strain evidence="1 2">WAL-18680</strain>
    </source>
</reference>
<dbReference type="Proteomes" id="UP000005384">
    <property type="component" value="Unassembled WGS sequence"/>
</dbReference>
<dbReference type="EMBL" id="ADLN01000061">
    <property type="protein sequence ID" value="EHI59328.1"/>
    <property type="molecule type" value="Genomic_DNA"/>
</dbReference>
<evidence type="ECO:0000313" key="1">
    <source>
        <dbReference type="EMBL" id="EHI59328.1"/>
    </source>
</evidence>
<protein>
    <recommendedName>
        <fullName evidence="3">ACT domain-containing protein</fullName>
    </recommendedName>
</protein>
<evidence type="ECO:0000313" key="2">
    <source>
        <dbReference type="Proteomes" id="UP000005384"/>
    </source>
</evidence>
<evidence type="ECO:0008006" key="3">
    <source>
        <dbReference type="Google" id="ProtNLM"/>
    </source>
</evidence>
<keyword evidence="2" id="KW-1185">Reference proteome</keyword>
<organism evidence="1 2">
    <name type="scientific">Hungatella hathewayi WAL-18680</name>
    <dbReference type="NCBI Taxonomy" id="742737"/>
    <lineage>
        <taxon>Bacteria</taxon>
        <taxon>Bacillati</taxon>
        <taxon>Bacillota</taxon>
        <taxon>Clostridia</taxon>
        <taxon>Lachnospirales</taxon>
        <taxon>Lachnospiraceae</taxon>
        <taxon>Hungatella</taxon>
    </lineage>
</organism>
<dbReference type="PATRIC" id="fig|742737.3.peg.2706"/>